<dbReference type="GO" id="GO:0006508">
    <property type="term" value="P:proteolysis"/>
    <property type="evidence" value="ECO:0007669"/>
    <property type="project" value="UniProtKB-KW"/>
</dbReference>
<feature type="domain" description="Peptidase S8/S53" evidence="11">
    <location>
        <begin position="191"/>
        <end position="434"/>
    </location>
</feature>
<dbReference type="STRING" id="1367477.N288_12655"/>
<organism evidence="12 13">
    <name type="scientific">Bacillus infantis NRRL B-14911</name>
    <dbReference type="NCBI Taxonomy" id="1367477"/>
    <lineage>
        <taxon>Bacteria</taxon>
        <taxon>Bacillati</taxon>
        <taxon>Bacillota</taxon>
        <taxon>Bacilli</taxon>
        <taxon>Bacillales</taxon>
        <taxon>Bacillaceae</taxon>
        <taxon>Bacillus</taxon>
    </lineage>
</organism>
<evidence type="ECO:0000256" key="2">
    <source>
        <dbReference type="ARBA" id="ARBA00004613"/>
    </source>
</evidence>
<sequence length="447" mass="49094">MKRIITALISAAALFAAVMMLFQLPGNNHERKDEGELSGHTQSLEQSSSRLLRINAIEQGERIKTILNGDDDVKIIHHNLKDKSHYIEHEATVKFSSPPDDDELDSLAAGLDAEFFRHMDSIFVFQSDSMTTADLLQFFRERTDVAYAEPNFILMQNETQLPNDLLYREKYQWNLPAIDIEKAWDISKGDEDIIIAVVDTGVDIDHPDLRRRLMKGYNVMQNSSDFDDDNGHGTHVAGIIASETNNGEGIAGITWNNRIMPVKAMGSKGYGYTFDIAKGIIWAADHGADVINLSLGNYQPSAFLEEAIRYAYDKGAVLISAAGNDNSEQPSFPAAFPEVLSVSAVSYTGEKADFSNYGYYIDVTAPGVYIPSTYFKNQYAALSGTSMASPHVAGLAGLILSVNPDLSNREVMNIIKGTARDIGEEGRDAYFGNGLIDINAALAAAEK</sequence>
<keyword evidence="4" id="KW-0964">Secreted</keyword>
<dbReference type="InterPro" id="IPR036852">
    <property type="entry name" value="Peptidase_S8/S53_dom_sf"/>
</dbReference>
<dbReference type="RefSeq" id="WP_009793734.1">
    <property type="nucleotide sequence ID" value="NC_022524.1"/>
</dbReference>
<evidence type="ECO:0000256" key="6">
    <source>
        <dbReference type="ARBA" id="ARBA00022801"/>
    </source>
</evidence>
<dbReference type="OrthoDB" id="9798386at2"/>
<dbReference type="InterPro" id="IPR015500">
    <property type="entry name" value="Peptidase_S8_subtilisin-rel"/>
</dbReference>
<evidence type="ECO:0000313" key="13">
    <source>
        <dbReference type="Proteomes" id="UP000017805"/>
    </source>
</evidence>
<comment type="subcellular location">
    <subcellularLocation>
        <location evidence="2">Secreted</location>
    </subcellularLocation>
</comment>
<evidence type="ECO:0000256" key="7">
    <source>
        <dbReference type="ARBA" id="ARBA00022825"/>
    </source>
</evidence>
<evidence type="ECO:0000259" key="11">
    <source>
        <dbReference type="Pfam" id="PF00082"/>
    </source>
</evidence>
<dbReference type="PANTHER" id="PTHR43806:SF11">
    <property type="entry name" value="CEREVISIN-RELATED"/>
    <property type="match status" value="1"/>
</dbReference>
<keyword evidence="5 9" id="KW-0645">Protease</keyword>
<dbReference type="InterPro" id="IPR023827">
    <property type="entry name" value="Peptidase_S8_Asp-AS"/>
</dbReference>
<dbReference type="InterPro" id="IPR022398">
    <property type="entry name" value="Peptidase_S8_His-AS"/>
</dbReference>
<dbReference type="HOGENOM" id="CLU_011263_15_6_9"/>
<dbReference type="Pfam" id="PF00082">
    <property type="entry name" value="Peptidase_S8"/>
    <property type="match status" value="1"/>
</dbReference>
<dbReference type="AlphaFoldDB" id="U5LCK6"/>
<keyword evidence="13" id="KW-1185">Reference proteome</keyword>
<evidence type="ECO:0000256" key="10">
    <source>
        <dbReference type="RuleBase" id="RU003355"/>
    </source>
</evidence>
<comment type="similarity">
    <text evidence="3 9 10">Belongs to the peptidase S8 family.</text>
</comment>
<dbReference type="PROSITE" id="PS51892">
    <property type="entry name" value="SUBTILASE"/>
    <property type="match status" value="1"/>
</dbReference>
<dbReference type="PRINTS" id="PR00723">
    <property type="entry name" value="SUBTILISIN"/>
</dbReference>
<dbReference type="KEGG" id="bif:N288_12655"/>
<evidence type="ECO:0000256" key="4">
    <source>
        <dbReference type="ARBA" id="ARBA00022525"/>
    </source>
</evidence>
<evidence type="ECO:0000256" key="9">
    <source>
        <dbReference type="PROSITE-ProRule" id="PRU01240"/>
    </source>
</evidence>
<feature type="active site" description="Charge relay system" evidence="9">
    <location>
        <position position="386"/>
    </location>
</feature>
<comment type="cofactor">
    <cofactor evidence="1">
        <name>Ca(2+)</name>
        <dbReference type="ChEBI" id="CHEBI:29108"/>
    </cofactor>
</comment>
<dbReference type="PROSITE" id="PS00138">
    <property type="entry name" value="SUBTILASE_SER"/>
    <property type="match status" value="1"/>
</dbReference>
<evidence type="ECO:0000256" key="8">
    <source>
        <dbReference type="ARBA" id="ARBA00022837"/>
    </source>
</evidence>
<evidence type="ECO:0000256" key="5">
    <source>
        <dbReference type="ARBA" id="ARBA00022670"/>
    </source>
</evidence>
<dbReference type="PANTHER" id="PTHR43806">
    <property type="entry name" value="PEPTIDASE S8"/>
    <property type="match status" value="1"/>
</dbReference>
<feature type="active site" description="Charge relay system" evidence="9">
    <location>
        <position position="232"/>
    </location>
</feature>
<dbReference type="Gene3D" id="3.40.50.200">
    <property type="entry name" value="Peptidase S8/S53 domain"/>
    <property type="match status" value="1"/>
</dbReference>
<keyword evidence="8" id="KW-0106">Calcium</keyword>
<feature type="active site" description="Charge relay system" evidence="9">
    <location>
        <position position="199"/>
    </location>
</feature>
<dbReference type="EMBL" id="CP006643">
    <property type="protein sequence ID" value="AGX04436.1"/>
    <property type="molecule type" value="Genomic_DNA"/>
</dbReference>
<reference evidence="12 13" key="1">
    <citation type="submission" date="2013-07" db="EMBL/GenBank/DDBJ databases">
        <title>Complete genome sequence of Bacillus infantis NRRL B-14911 that has potential to induce cardiac disease by antigenic mimicry.</title>
        <authorList>
            <person name="Massilamany C."/>
            <person name="Smith T.P.L."/>
            <person name="Loy J.D."/>
            <person name="Barletta R."/>
            <person name="Reddy J."/>
        </authorList>
    </citation>
    <scope>NUCLEOTIDE SEQUENCE [LARGE SCALE GENOMIC DNA]</scope>
    <source>
        <strain evidence="12 13">NRRL B-14911</strain>
    </source>
</reference>
<dbReference type="InterPro" id="IPR050131">
    <property type="entry name" value="Peptidase_S8_subtilisin-like"/>
</dbReference>
<dbReference type="InterPro" id="IPR023828">
    <property type="entry name" value="Peptidase_S8_Ser-AS"/>
</dbReference>
<keyword evidence="6 9" id="KW-0378">Hydrolase</keyword>
<dbReference type="InterPro" id="IPR000209">
    <property type="entry name" value="Peptidase_S8/S53_dom"/>
</dbReference>
<evidence type="ECO:0000256" key="1">
    <source>
        <dbReference type="ARBA" id="ARBA00001913"/>
    </source>
</evidence>
<dbReference type="CDD" id="cd07484">
    <property type="entry name" value="Peptidases_S8_Thermitase_like"/>
    <property type="match status" value="1"/>
</dbReference>
<dbReference type="GO" id="GO:0005576">
    <property type="term" value="C:extracellular region"/>
    <property type="evidence" value="ECO:0007669"/>
    <property type="project" value="UniProtKB-SubCell"/>
</dbReference>
<evidence type="ECO:0000256" key="3">
    <source>
        <dbReference type="ARBA" id="ARBA00011073"/>
    </source>
</evidence>
<dbReference type="PROSITE" id="PS00137">
    <property type="entry name" value="SUBTILASE_HIS"/>
    <property type="match status" value="1"/>
</dbReference>
<gene>
    <name evidence="12" type="ORF">N288_12655</name>
</gene>
<dbReference type="PROSITE" id="PS00136">
    <property type="entry name" value="SUBTILASE_ASP"/>
    <property type="match status" value="1"/>
</dbReference>
<dbReference type="PATRIC" id="fig|1367477.3.peg.2474"/>
<proteinExistence type="inferred from homology"/>
<name>U5LCK6_9BACI</name>
<keyword evidence="7 9" id="KW-0720">Serine protease</keyword>
<protein>
    <submittedName>
        <fullName evidence="12">Peptidase S8</fullName>
    </submittedName>
</protein>
<evidence type="ECO:0000313" key="12">
    <source>
        <dbReference type="EMBL" id="AGX04436.1"/>
    </source>
</evidence>
<dbReference type="GO" id="GO:0004252">
    <property type="term" value="F:serine-type endopeptidase activity"/>
    <property type="evidence" value="ECO:0007669"/>
    <property type="project" value="UniProtKB-UniRule"/>
</dbReference>
<accession>U5LCK6</accession>
<dbReference type="SUPFAM" id="SSF52743">
    <property type="entry name" value="Subtilisin-like"/>
    <property type="match status" value="1"/>
</dbReference>
<dbReference type="InterPro" id="IPR034084">
    <property type="entry name" value="Thermitase-like_dom"/>
</dbReference>
<dbReference type="Proteomes" id="UP000017805">
    <property type="component" value="Chromosome"/>
</dbReference>